<dbReference type="Ensembl" id="ENSNNAT00000015942.1">
    <property type="protein sequence ID" value="ENSNNAP00000015196.1"/>
    <property type="gene ID" value="ENSNNAG00000010272.1"/>
</dbReference>
<dbReference type="InterPro" id="IPR012340">
    <property type="entry name" value="NA-bd_OB-fold"/>
</dbReference>
<feature type="compositionally biased region" description="Polar residues" evidence="1">
    <location>
        <begin position="188"/>
        <end position="200"/>
    </location>
</feature>
<dbReference type="AlphaFoldDB" id="A0A8C7DZU9"/>
<feature type="compositionally biased region" description="Acidic residues" evidence="1">
    <location>
        <begin position="53"/>
        <end position="72"/>
    </location>
</feature>
<organism evidence="2 3">
    <name type="scientific">Naja naja</name>
    <name type="common">Indian cobra</name>
    <dbReference type="NCBI Taxonomy" id="35670"/>
    <lineage>
        <taxon>Eukaryota</taxon>
        <taxon>Metazoa</taxon>
        <taxon>Chordata</taxon>
        <taxon>Craniata</taxon>
        <taxon>Vertebrata</taxon>
        <taxon>Euteleostomi</taxon>
        <taxon>Lepidosauria</taxon>
        <taxon>Squamata</taxon>
        <taxon>Bifurcata</taxon>
        <taxon>Unidentata</taxon>
        <taxon>Episquamata</taxon>
        <taxon>Toxicofera</taxon>
        <taxon>Serpentes</taxon>
        <taxon>Colubroidea</taxon>
        <taxon>Elapidae</taxon>
        <taxon>Elapinae</taxon>
        <taxon>Naja</taxon>
    </lineage>
</organism>
<name>A0A8C7DZU9_NAJNA</name>
<dbReference type="Proteomes" id="UP000694559">
    <property type="component" value="Unplaced"/>
</dbReference>
<proteinExistence type="predicted"/>
<protein>
    <submittedName>
        <fullName evidence="2">Uncharacterized protein</fullName>
    </submittedName>
</protein>
<keyword evidence="3" id="KW-1185">Reference proteome</keyword>
<feature type="compositionally biased region" description="Polar residues" evidence="1">
    <location>
        <begin position="168"/>
        <end position="177"/>
    </location>
</feature>
<reference evidence="2" key="2">
    <citation type="submission" date="2025-09" db="UniProtKB">
        <authorList>
            <consortium name="Ensembl"/>
        </authorList>
    </citation>
    <scope>IDENTIFICATION</scope>
</reference>
<evidence type="ECO:0000313" key="2">
    <source>
        <dbReference type="Ensembl" id="ENSNNAP00000015196.1"/>
    </source>
</evidence>
<dbReference type="SUPFAM" id="SSF50249">
    <property type="entry name" value="Nucleic acid-binding proteins"/>
    <property type="match status" value="1"/>
</dbReference>
<reference evidence="2" key="1">
    <citation type="submission" date="2025-08" db="UniProtKB">
        <authorList>
            <consortium name="Ensembl"/>
        </authorList>
    </citation>
    <scope>IDENTIFICATION</scope>
</reference>
<evidence type="ECO:0000256" key="1">
    <source>
        <dbReference type="SAM" id="MobiDB-lite"/>
    </source>
</evidence>
<feature type="compositionally biased region" description="Basic and acidic residues" evidence="1">
    <location>
        <begin position="20"/>
        <end position="34"/>
    </location>
</feature>
<dbReference type="OrthoDB" id="372421at2759"/>
<dbReference type="Gene3D" id="2.40.50.690">
    <property type="match status" value="1"/>
</dbReference>
<evidence type="ECO:0000313" key="3">
    <source>
        <dbReference type="Proteomes" id="UP000694559"/>
    </source>
</evidence>
<sequence length="290" mass="31781">MKPARAPPAGSLQSIQPDLRSFEGLRNSEEDSSVKRQQRPHPGDPGVGKREEEEKEEEEEEEEKEAGAEEEVPSSQPGGLFGFLKTRPVLGGQEALSRLVVPQQKASTSGERNKEELWRNKGSGSPSTPVNETGVCPPAGQLSVELPSASAGFVSPRQMYDKRGSVRPRTNSESTRGPPNVDRRRQLSESQAVTASSSDCRMNLRPQGTPKGGSYAASLTPGDRKNWTKGTRTRKKIFEAYMSKEDVSEGLKRKTLIQGPLRINPKKYYDAFIPSPVSNSVFSNGWTRVG</sequence>
<accession>A0A8C7DZU9</accession>
<feature type="compositionally biased region" description="Polar residues" evidence="1">
    <location>
        <begin position="122"/>
        <end position="131"/>
    </location>
</feature>
<feature type="region of interest" description="Disordered" evidence="1">
    <location>
        <begin position="1"/>
        <end position="228"/>
    </location>
</feature>